<dbReference type="AlphaFoldDB" id="A0A1I7CEH5"/>
<evidence type="ECO:0000259" key="1">
    <source>
        <dbReference type="Pfam" id="PF13503"/>
    </source>
</evidence>
<dbReference type="EMBL" id="FPBH01000006">
    <property type="protein sequence ID" value="SFT97824.1"/>
    <property type="molecule type" value="Genomic_DNA"/>
</dbReference>
<protein>
    <recommendedName>
        <fullName evidence="1">DUF4123 domain-containing protein</fullName>
    </recommendedName>
</protein>
<evidence type="ECO:0000313" key="2">
    <source>
        <dbReference type="EMBL" id="SFT97824.1"/>
    </source>
</evidence>
<proteinExistence type="predicted"/>
<dbReference type="Proteomes" id="UP000198844">
    <property type="component" value="Unassembled WGS sequence"/>
</dbReference>
<accession>A0A1I7CEH5</accession>
<organism evidence="2 3">
    <name type="scientific">Paraburkholderia aspalathi</name>
    <dbReference type="NCBI Taxonomy" id="1324617"/>
    <lineage>
        <taxon>Bacteria</taxon>
        <taxon>Pseudomonadati</taxon>
        <taxon>Pseudomonadota</taxon>
        <taxon>Betaproteobacteria</taxon>
        <taxon>Burkholderiales</taxon>
        <taxon>Burkholderiaceae</taxon>
        <taxon>Paraburkholderia</taxon>
    </lineage>
</organism>
<feature type="domain" description="DUF4123" evidence="1">
    <location>
        <begin position="46"/>
        <end position="139"/>
    </location>
</feature>
<sequence length="292" mass="32174">MDALLRAVPAPQAPFSQGYVLIETATIGYAAGLETLPSVPCAPAALSHRIELMPRLVNVSALSPEQQTEIAEVMRDELDGDRPPVICAWLQSSWPVDRLAEHVARYLVGPGANGSPVLWRYYDPRVISLATSVLELARLSALLGPVDTWTLPAVGRWWTIRGDGREAPPLEGITPAWPTPSQWERIECSDLAARALARLSDQKYDFRDLSRLMGALCKSFDDAKQKAGLSDPDALIDYAVHDMRYGRAFTEHKKLEQAWPAIRRGELTWPGALALLTSADFESLKDQHAVIA</sequence>
<dbReference type="InterPro" id="IPR025391">
    <property type="entry name" value="DUF4123"/>
</dbReference>
<gene>
    <name evidence="2" type="ORF">SAMN05192563_1006169</name>
</gene>
<dbReference type="OrthoDB" id="6660528at2"/>
<dbReference type="Pfam" id="PF13503">
    <property type="entry name" value="DUF4123"/>
    <property type="match status" value="1"/>
</dbReference>
<reference evidence="2 3" key="1">
    <citation type="submission" date="2016-10" db="EMBL/GenBank/DDBJ databases">
        <authorList>
            <person name="de Groot N.N."/>
        </authorList>
    </citation>
    <scope>NUCLEOTIDE SEQUENCE [LARGE SCALE GENOMIC DNA]</scope>
    <source>
        <strain evidence="2 3">LMG 27731</strain>
    </source>
</reference>
<evidence type="ECO:0000313" key="3">
    <source>
        <dbReference type="Proteomes" id="UP000198844"/>
    </source>
</evidence>
<dbReference type="RefSeq" id="WP_093634588.1">
    <property type="nucleotide sequence ID" value="NZ_CAJNBE010000160.1"/>
</dbReference>
<name>A0A1I7CEH5_9BURK</name>